<evidence type="ECO:0000256" key="1">
    <source>
        <dbReference type="ARBA" id="ARBA00007572"/>
    </source>
</evidence>
<dbReference type="InterPro" id="IPR050191">
    <property type="entry name" value="ATP-dep_DNA_ligase"/>
</dbReference>
<feature type="binding site" evidence="14">
    <location>
        <position position="247"/>
    </location>
    <ligand>
        <name>ATP</name>
        <dbReference type="ChEBI" id="CHEBI:30616"/>
    </ligand>
</feature>
<comment type="cofactor">
    <cofactor evidence="14">
        <name>Mg(2+)</name>
        <dbReference type="ChEBI" id="CHEBI:18420"/>
    </cofactor>
</comment>
<proteinExistence type="inferred from homology"/>
<dbReference type="InterPro" id="IPR036599">
    <property type="entry name" value="DNA_ligase_N_sf"/>
</dbReference>
<comment type="function">
    <text evidence="14">DNA ligase that seals nicks in double-stranded DNA during DNA replication, DNA recombination and DNA repair.</text>
</comment>
<dbReference type="EMBL" id="MFZI01000076">
    <property type="protein sequence ID" value="OGK18088.1"/>
    <property type="molecule type" value="Genomic_DNA"/>
</dbReference>
<keyword evidence="8 14" id="KW-0067">ATP-binding</keyword>
<evidence type="ECO:0000256" key="6">
    <source>
        <dbReference type="ARBA" id="ARBA00022741"/>
    </source>
</evidence>
<dbReference type="PROSITE" id="PS50160">
    <property type="entry name" value="DNA_LIGASE_A3"/>
    <property type="match status" value="1"/>
</dbReference>
<dbReference type="InterPro" id="IPR016059">
    <property type="entry name" value="DNA_ligase_ATP-dep_CS"/>
</dbReference>
<feature type="binding site" evidence="14">
    <location>
        <position position="309"/>
    </location>
    <ligand>
        <name>ATP</name>
        <dbReference type="ChEBI" id="CHEBI:30616"/>
    </ligand>
</feature>
<dbReference type="GO" id="GO:0051301">
    <property type="term" value="P:cell division"/>
    <property type="evidence" value="ECO:0007669"/>
    <property type="project" value="UniProtKB-KW"/>
</dbReference>
<dbReference type="GO" id="GO:0006281">
    <property type="term" value="P:DNA repair"/>
    <property type="evidence" value="ECO:0007669"/>
    <property type="project" value="UniProtKB-UniRule"/>
</dbReference>
<dbReference type="Pfam" id="PF04679">
    <property type="entry name" value="DNA_ligase_A_C"/>
    <property type="match status" value="1"/>
</dbReference>
<dbReference type="PANTHER" id="PTHR45674:SF4">
    <property type="entry name" value="DNA LIGASE 1"/>
    <property type="match status" value="1"/>
</dbReference>
<dbReference type="InterPro" id="IPR022865">
    <property type="entry name" value="DNA_ligae_ATP-dep_bac/arc"/>
</dbReference>
<dbReference type="CDD" id="cd07901">
    <property type="entry name" value="Adenylation_DNA_ligase_Arch_LigB"/>
    <property type="match status" value="1"/>
</dbReference>
<dbReference type="GO" id="GO:0071897">
    <property type="term" value="P:DNA biosynthetic process"/>
    <property type="evidence" value="ECO:0007669"/>
    <property type="project" value="InterPro"/>
</dbReference>
<dbReference type="InterPro" id="IPR012310">
    <property type="entry name" value="DNA_ligase_ATP-dep_cent"/>
</dbReference>
<keyword evidence="9 14" id="KW-0460">Magnesium</keyword>
<gene>
    <name evidence="14" type="primary">lig</name>
    <name evidence="17" type="ORF">A2866_03090</name>
</gene>
<dbReference type="GO" id="GO:0006273">
    <property type="term" value="P:lagging strand elongation"/>
    <property type="evidence" value="ECO:0007669"/>
    <property type="project" value="TreeGrafter"/>
</dbReference>
<dbReference type="GO" id="GO:0005524">
    <property type="term" value="F:ATP binding"/>
    <property type="evidence" value="ECO:0007669"/>
    <property type="project" value="UniProtKB-UniRule"/>
</dbReference>
<dbReference type="Pfam" id="PF04675">
    <property type="entry name" value="DNA_ligase_A_N"/>
    <property type="match status" value="1"/>
</dbReference>
<keyword evidence="6 14" id="KW-0547">Nucleotide-binding</keyword>
<keyword evidence="12 14" id="KW-0131">Cell cycle</keyword>
<feature type="binding site" evidence="14">
    <location>
        <position position="279"/>
    </location>
    <ligand>
        <name>ATP</name>
        <dbReference type="ChEBI" id="CHEBI:30616"/>
    </ligand>
</feature>
<dbReference type="Gene3D" id="2.40.50.140">
    <property type="entry name" value="Nucleic acid-binding proteins"/>
    <property type="match status" value="1"/>
</dbReference>
<keyword evidence="11 14" id="KW-0234">DNA repair</keyword>
<keyword evidence="10 14" id="KW-0233">DNA recombination</keyword>
<accession>A0A1F7GGK4</accession>
<keyword evidence="5 14" id="KW-0479">Metal-binding</keyword>
<dbReference type="Proteomes" id="UP000177026">
    <property type="component" value="Unassembled WGS sequence"/>
</dbReference>
<dbReference type="SUPFAM" id="SSF50249">
    <property type="entry name" value="Nucleic acid-binding proteins"/>
    <property type="match status" value="1"/>
</dbReference>
<sequence length="606" mass="69807">MKFSELALYFEKIENTSSRLTITNLLADLYKKLNSSEIDKTIYLLQGRIAPLFESLEFGIAERMVGRSIISAFGIDRKTFSHYFKKIGDMGKTAEHFKREKRSADSADLSILEVFNELHRLATSSGEGSQDLKIQILTKLLRQLDPLSCRYVVRIPIGVLRLGFSDMTVLDAFSWMLKGDKSLRPVVEKAYHVRPDLGFIGKTLKEKGIKGLQHITPKVFTPIIMMRAERLSSGKEILEKIGECAVEPKYDGFRLQIHYKKIKDQKSKIKNSEVRLYSRNLEDVSYMYPDVIEGVKKEVRANEMIFEGEAIGFDPHSGTFLPFQETVQRKRKYGIEEKAKEIPLKLFAFELLYIDGKNLLREDYLKRRRILEKSIRLTGDIFKDTLLLSPEHIVKEDKKLELLFDDSLSKGLEGIIAKRLKGIYQPGARGWNWIKFKRSYSSKIEDTIDCLVMGYDFGKGKRADFGIGAFLVGVYDEKKDKFLTIAKIGTGLSDQEWRELKKRSGKFRSDKKPALYEVDKMMETDVWMKPAIVVEIKADEITRSPVHTAGRIMKSSKNGQAFQVDVPGYALRFPRLERFRDDKRPEEVTTLKELEGMYNEYTKKHG</sequence>
<evidence type="ECO:0000256" key="15">
    <source>
        <dbReference type="RuleBase" id="RU004196"/>
    </source>
</evidence>
<feature type="domain" description="ATP-dependent DNA ligase family profile" evidence="16">
    <location>
        <begin position="337"/>
        <end position="476"/>
    </location>
</feature>
<keyword evidence="3 14" id="KW-0132">Cell division</keyword>
<evidence type="ECO:0000256" key="7">
    <source>
        <dbReference type="ARBA" id="ARBA00022763"/>
    </source>
</evidence>
<dbReference type="InterPro" id="IPR012308">
    <property type="entry name" value="DNA_ligase_ATP-dep_N"/>
</dbReference>
<evidence type="ECO:0000256" key="14">
    <source>
        <dbReference type="HAMAP-Rule" id="MF_00407"/>
    </source>
</evidence>
<comment type="similarity">
    <text evidence="1 14 15">Belongs to the ATP-dependent DNA ligase family.</text>
</comment>
<evidence type="ECO:0000256" key="9">
    <source>
        <dbReference type="ARBA" id="ARBA00022842"/>
    </source>
</evidence>
<dbReference type="AlphaFoldDB" id="A0A1F7GGK4"/>
<dbReference type="Gene3D" id="3.30.470.30">
    <property type="entry name" value="DNA ligase/mRNA capping enzyme"/>
    <property type="match status" value="1"/>
</dbReference>
<feature type="binding site" evidence="14">
    <location>
        <position position="349"/>
    </location>
    <ligand>
        <name>ATP</name>
        <dbReference type="ChEBI" id="CHEBI:30616"/>
    </ligand>
</feature>
<evidence type="ECO:0000256" key="4">
    <source>
        <dbReference type="ARBA" id="ARBA00022705"/>
    </source>
</evidence>
<evidence type="ECO:0000256" key="5">
    <source>
        <dbReference type="ARBA" id="ARBA00022723"/>
    </source>
</evidence>
<dbReference type="GO" id="GO:0046872">
    <property type="term" value="F:metal ion binding"/>
    <property type="evidence" value="ECO:0007669"/>
    <property type="project" value="UniProtKB-KW"/>
</dbReference>
<feature type="binding site" evidence="14">
    <location>
        <position position="435"/>
    </location>
    <ligand>
        <name>ATP</name>
        <dbReference type="ChEBI" id="CHEBI:30616"/>
    </ligand>
</feature>
<keyword evidence="2 14" id="KW-0436">Ligase</keyword>
<dbReference type="FunFam" id="1.10.3260.10:FF:000007">
    <property type="entry name" value="DNA ligase"/>
    <property type="match status" value="1"/>
</dbReference>
<dbReference type="EC" id="6.5.1.1" evidence="14"/>
<evidence type="ECO:0000256" key="8">
    <source>
        <dbReference type="ARBA" id="ARBA00022840"/>
    </source>
</evidence>
<dbReference type="Pfam" id="PF01068">
    <property type="entry name" value="DNA_ligase_A_M"/>
    <property type="match status" value="1"/>
</dbReference>
<dbReference type="GO" id="GO:0003910">
    <property type="term" value="F:DNA ligase (ATP) activity"/>
    <property type="evidence" value="ECO:0007669"/>
    <property type="project" value="UniProtKB-UniRule"/>
</dbReference>
<dbReference type="Gene3D" id="1.10.3260.10">
    <property type="entry name" value="DNA ligase, ATP-dependent, N-terminal domain"/>
    <property type="match status" value="1"/>
</dbReference>
<dbReference type="PANTHER" id="PTHR45674">
    <property type="entry name" value="DNA LIGASE 1/3 FAMILY MEMBER"/>
    <property type="match status" value="1"/>
</dbReference>
<evidence type="ECO:0000256" key="11">
    <source>
        <dbReference type="ARBA" id="ARBA00023204"/>
    </source>
</evidence>
<dbReference type="PROSITE" id="PS00333">
    <property type="entry name" value="DNA_LIGASE_A2"/>
    <property type="match status" value="1"/>
</dbReference>
<feature type="binding site" evidence="14">
    <location>
        <position position="429"/>
    </location>
    <ligand>
        <name>ATP</name>
        <dbReference type="ChEBI" id="CHEBI:30616"/>
    </ligand>
</feature>
<dbReference type="NCBIfam" id="TIGR00574">
    <property type="entry name" value="dnl1"/>
    <property type="match status" value="1"/>
</dbReference>
<protein>
    <recommendedName>
        <fullName evidence="14">Probable DNA ligase</fullName>
        <ecNumber evidence="14">6.5.1.1</ecNumber>
    </recommendedName>
    <alternativeName>
        <fullName evidence="14">Polydeoxyribonucleotide synthase [ATP]</fullName>
    </alternativeName>
</protein>
<evidence type="ECO:0000313" key="17">
    <source>
        <dbReference type="EMBL" id="OGK18088.1"/>
    </source>
</evidence>
<feature type="active site" description="N6-AMP-lysine intermediate" evidence="14">
    <location>
        <position position="249"/>
    </location>
</feature>
<dbReference type="InterPro" id="IPR000977">
    <property type="entry name" value="DNA_ligase_ATP-dep"/>
</dbReference>
<dbReference type="HAMAP" id="MF_00407">
    <property type="entry name" value="DNA_ligase"/>
    <property type="match status" value="1"/>
</dbReference>
<evidence type="ECO:0000256" key="12">
    <source>
        <dbReference type="ARBA" id="ARBA00023306"/>
    </source>
</evidence>
<dbReference type="SUPFAM" id="SSF117018">
    <property type="entry name" value="ATP-dependent DNA ligase DNA-binding domain"/>
    <property type="match status" value="1"/>
</dbReference>
<dbReference type="SUPFAM" id="SSF56091">
    <property type="entry name" value="DNA ligase/mRNA capping enzyme, catalytic domain"/>
    <property type="match status" value="1"/>
</dbReference>
<comment type="caution">
    <text evidence="17">The sequence shown here is derived from an EMBL/GenBank/DDBJ whole genome shotgun (WGS) entry which is preliminary data.</text>
</comment>
<dbReference type="GO" id="GO:0003677">
    <property type="term" value="F:DNA binding"/>
    <property type="evidence" value="ECO:0007669"/>
    <property type="project" value="InterPro"/>
</dbReference>
<keyword evidence="4 14" id="KW-0235">DNA replication</keyword>
<dbReference type="InterPro" id="IPR012340">
    <property type="entry name" value="NA-bd_OB-fold"/>
</dbReference>
<reference evidence="17 18" key="1">
    <citation type="journal article" date="2016" name="Nat. Commun.">
        <title>Thousands of microbial genomes shed light on interconnected biogeochemical processes in an aquifer system.</title>
        <authorList>
            <person name="Anantharaman K."/>
            <person name="Brown C.T."/>
            <person name="Hug L.A."/>
            <person name="Sharon I."/>
            <person name="Castelle C.J."/>
            <person name="Probst A.J."/>
            <person name="Thomas B.C."/>
            <person name="Singh A."/>
            <person name="Wilkins M.J."/>
            <person name="Karaoz U."/>
            <person name="Brodie E.L."/>
            <person name="Williams K.H."/>
            <person name="Hubbard S.S."/>
            <person name="Banfield J.F."/>
        </authorList>
    </citation>
    <scope>NUCLEOTIDE SEQUENCE [LARGE SCALE GENOMIC DNA]</scope>
</reference>
<feature type="binding site" evidence="14">
    <location>
        <position position="254"/>
    </location>
    <ligand>
        <name>ATP</name>
        <dbReference type="ChEBI" id="CHEBI:30616"/>
    </ligand>
</feature>
<evidence type="ECO:0000256" key="2">
    <source>
        <dbReference type="ARBA" id="ARBA00022598"/>
    </source>
</evidence>
<organism evidence="17 18">
    <name type="scientific">Candidatus Roizmanbacteria bacterium RIFCSPHIGHO2_01_FULL_39_8</name>
    <dbReference type="NCBI Taxonomy" id="1802033"/>
    <lineage>
        <taxon>Bacteria</taxon>
        <taxon>Candidatus Roizmaniibacteriota</taxon>
    </lineage>
</organism>
<name>A0A1F7GGK4_9BACT</name>
<keyword evidence="7 14" id="KW-0227">DNA damage</keyword>
<evidence type="ECO:0000256" key="13">
    <source>
        <dbReference type="ARBA" id="ARBA00034003"/>
    </source>
</evidence>
<dbReference type="GO" id="GO:0006310">
    <property type="term" value="P:DNA recombination"/>
    <property type="evidence" value="ECO:0007669"/>
    <property type="project" value="UniProtKB-UniRule"/>
</dbReference>
<evidence type="ECO:0000313" key="18">
    <source>
        <dbReference type="Proteomes" id="UP000177026"/>
    </source>
</evidence>
<evidence type="ECO:0000259" key="16">
    <source>
        <dbReference type="PROSITE" id="PS50160"/>
    </source>
</evidence>
<evidence type="ECO:0000256" key="3">
    <source>
        <dbReference type="ARBA" id="ARBA00022618"/>
    </source>
</evidence>
<evidence type="ECO:0000256" key="10">
    <source>
        <dbReference type="ARBA" id="ARBA00023172"/>
    </source>
</evidence>
<comment type="catalytic activity">
    <reaction evidence="13 14">
        <text>ATP + (deoxyribonucleotide)n-3'-hydroxyl + 5'-phospho-(deoxyribonucleotide)m = (deoxyribonucleotide)n+m + AMP + diphosphate.</text>
        <dbReference type="EC" id="6.5.1.1"/>
    </reaction>
</comment>
<dbReference type="InterPro" id="IPR012309">
    <property type="entry name" value="DNA_ligase_ATP-dep_C"/>
</dbReference>